<comment type="subcellular location">
    <subcellularLocation>
        <location evidence="1 9">Cell inner membrane</location>
        <topology evidence="1 9">Single-pass membrane protein</topology>
    </subcellularLocation>
</comment>
<dbReference type="Gene3D" id="1.10.287.470">
    <property type="entry name" value="Helix hairpin bin"/>
    <property type="match status" value="1"/>
</dbReference>
<evidence type="ECO:0000256" key="10">
    <source>
        <dbReference type="SAM" id="Coils"/>
    </source>
</evidence>
<feature type="domain" description="AprE-like beta-barrel" evidence="12">
    <location>
        <begin position="351"/>
        <end position="441"/>
    </location>
</feature>
<organism evidence="13 14">
    <name type="scientific">Salinivibrio kushneri</name>
    <dbReference type="NCBI Taxonomy" id="1908198"/>
    <lineage>
        <taxon>Bacteria</taxon>
        <taxon>Pseudomonadati</taxon>
        <taxon>Pseudomonadota</taxon>
        <taxon>Gammaproteobacteria</taxon>
        <taxon>Vibrionales</taxon>
        <taxon>Vibrionaceae</taxon>
        <taxon>Salinivibrio</taxon>
    </lineage>
</organism>
<dbReference type="Proteomes" id="UP000188726">
    <property type="component" value="Unassembled WGS sequence"/>
</dbReference>
<dbReference type="AlphaFoldDB" id="A0AB36K6P5"/>
<evidence type="ECO:0000256" key="2">
    <source>
        <dbReference type="ARBA" id="ARBA00009477"/>
    </source>
</evidence>
<feature type="transmembrane region" description="Helical" evidence="9">
    <location>
        <begin position="34"/>
        <end position="52"/>
    </location>
</feature>
<evidence type="ECO:0000256" key="4">
    <source>
        <dbReference type="ARBA" id="ARBA00022475"/>
    </source>
</evidence>
<evidence type="ECO:0000256" key="8">
    <source>
        <dbReference type="ARBA" id="ARBA00023136"/>
    </source>
</evidence>
<gene>
    <name evidence="13" type="ORF">BZG09_10925</name>
</gene>
<evidence type="ECO:0000313" key="14">
    <source>
        <dbReference type="Proteomes" id="UP000188726"/>
    </source>
</evidence>
<comment type="similarity">
    <text evidence="2 9">Belongs to the membrane fusion protein (MFP) (TC 8.A.1) family.</text>
</comment>
<dbReference type="GO" id="GO:0009306">
    <property type="term" value="P:protein secretion"/>
    <property type="evidence" value="ECO:0007669"/>
    <property type="project" value="InterPro"/>
</dbReference>
<keyword evidence="7 9" id="KW-1133">Transmembrane helix</keyword>
<dbReference type="InterPro" id="IPR058781">
    <property type="entry name" value="HH_AprE-like"/>
</dbReference>
<dbReference type="RefSeq" id="WP_077458810.1">
    <property type="nucleotide sequence ID" value="NZ_MUEN01000017.1"/>
</dbReference>
<evidence type="ECO:0000259" key="12">
    <source>
        <dbReference type="Pfam" id="PF26002"/>
    </source>
</evidence>
<evidence type="ECO:0000256" key="6">
    <source>
        <dbReference type="ARBA" id="ARBA00022692"/>
    </source>
</evidence>
<feature type="coiled-coil region" evidence="10">
    <location>
        <begin position="104"/>
        <end position="131"/>
    </location>
</feature>
<dbReference type="Gene3D" id="2.40.50.100">
    <property type="match status" value="1"/>
</dbReference>
<dbReference type="InterPro" id="IPR006144">
    <property type="entry name" value="Secretion_HlyD_CS"/>
</dbReference>
<proteinExistence type="inferred from homology"/>
<reference evidence="13 14" key="1">
    <citation type="journal article" date="2017" name="Genome Announc.">
        <title>Draft Genome Sequences of Salinivibrio proteolyticus, Salinivibrio sharmensis, Salinivibrio siamensis, Salinivibrio costicola subsp. alcaliphilus, Salinivibrio costicola subsp. vallismortis, and 29 New Isolates Belonging to the Genus Salinivibrio.</title>
        <authorList>
            <person name="Lopez-Hermoso C."/>
            <person name="de la Haba R.R."/>
            <person name="Sanchez-Porro C."/>
            <person name="Bayliss S.C."/>
            <person name="Feil E.J."/>
            <person name="Ventosa A."/>
        </authorList>
    </citation>
    <scope>NUCLEOTIDE SEQUENCE [LARGE SCALE GENOMIC DNA]</scope>
    <source>
        <strain evidence="13 14">IC202</strain>
    </source>
</reference>
<keyword evidence="5 9" id="KW-0997">Cell inner membrane</keyword>
<dbReference type="InterPro" id="IPR010129">
    <property type="entry name" value="T1SS_HlyD"/>
</dbReference>
<dbReference type="PANTHER" id="PTHR30386:SF26">
    <property type="entry name" value="TRANSPORT PROTEIN COMB"/>
    <property type="match status" value="1"/>
</dbReference>
<dbReference type="InterPro" id="IPR058982">
    <property type="entry name" value="Beta-barrel_AprE"/>
</dbReference>
<dbReference type="PROSITE" id="PS00543">
    <property type="entry name" value="HLYD_FAMILY"/>
    <property type="match status" value="1"/>
</dbReference>
<feature type="domain" description="AprE-like long alpha-helical hairpin" evidence="11">
    <location>
        <begin position="107"/>
        <end position="308"/>
    </location>
</feature>
<dbReference type="GO" id="GO:0005886">
    <property type="term" value="C:plasma membrane"/>
    <property type="evidence" value="ECO:0007669"/>
    <property type="project" value="UniProtKB-SubCell"/>
</dbReference>
<evidence type="ECO:0000313" key="13">
    <source>
        <dbReference type="EMBL" id="OOE43371.1"/>
    </source>
</evidence>
<name>A0AB36K6P5_9GAMM</name>
<evidence type="ECO:0000256" key="1">
    <source>
        <dbReference type="ARBA" id="ARBA00004377"/>
    </source>
</evidence>
<keyword evidence="3 9" id="KW-0813">Transport</keyword>
<evidence type="ECO:0000256" key="3">
    <source>
        <dbReference type="ARBA" id="ARBA00022448"/>
    </source>
</evidence>
<keyword evidence="8 9" id="KW-0472">Membrane</keyword>
<comment type="caution">
    <text evidence="13">The sequence shown here is derived from an EMBL/GenBank/DDBJ whole genome shotgun (WGS) entry which is preliminary data.</text>
</comment>
<evidence type="ECO:0000259" key="11">
    <source>
        <dbReference type="Pfam" id="PF25994"/>
    </source>
</evidence>
<keyword evidence="10" id="KW-0175">Coiled coil</keyword>
<keyword evidence="6 9" id="KW-0812">Transmembrane</keyword>
<dbReference type="Pfam" id="PF26002">
    <property type="entry name" value="Beta-barrel_AprE"/>
    <property type="match status" value="1"/>
</dbReference>
<protein>
    <recommendedName>
        <fullName evidence="9">Membrane fusion protein (MFP) family protein</fullName>
    </recommendedName>
</protein>
<dbReference type="PRINTS" id="PR01490">
    <property type="entry name" value="RTXTOXIND"/>
</dbReference>
<evidence type="ECO:0000256" key="9">
    <source>
        <dbReference type="RuleBase" id="RU365093"/>
    </source>
</evidence>
<dbReference type="InterPro" id="IPR050739">
    <property type="entry name" value="MFP"/>
</dbReference>
<dbReference type="Gene3D" id="2.40.30.170">
    <property type="match status" value="1"/>
</dbReference>
<sequence length="463" mass="51996">MKKVVKKGGQQTDLDMIDDVYGAMMINAPLSKRATVWAIFLLVTSFIIWSAIVELDQVTRGNGKVVPPSKIQTIQSLDGGRLSAMHVKEGQQIEKGMILAQIDRTRAKSELAQIEQNVGNLRALIARHKAEIDSINVNADSENWRKQIEVNLRPIGFTRSLRENNAQLVARHRDDYINRVASLRNRLHIKEKVITREQQRITRLKSKVSTLTESISLIQREINITRPLVEKKSISEVELIALKKQMNKTKGELSSVKTSILEAKSSIEELVLKRQEVALQFISETREKIRKAQDKVSRLINSVSVERDKVEKTTLRAPVSGTIKEIKNNTIGSVIQPGKTVLEIVPSEEKLVIEAKVKPKDIGFLYPGLPAVVKITAYDFTRYGGLEGKVEHISADTTQDDEGNSFYLLRVSTESAHLTKDDGTRMPIIPGMLASVDIMTGKRTVLEYILNPILRAKENALRE</sequence>
<evidence type="ECO:0000256" key="7">
    <source>
        <dbReference type="ARBA" id="ARBA00022989"/>
    </source>
</evidence>
<keyword evidence="4 9" id="KW-1003">Cell membrane</keyword>
<dbReference type="NCBIfam" id="TIGR01843">
    <property type="entry name" value="type_I_hlyD"/>
    <property type="match status" value="1"/>
</dbReference>
<dbReference type="EMBL" id="MUEO01000026">
    <property type="protein sequence ID" value="OOE43371.1"/>
    <property type="molecule type" value="Genomic_DNA"/>
</dbReference>
<dbReference type="Pfam" id="PF25994">
    <property type="entry name" value="HH_AprE"/>
    <property type="match status" value="1"/>
</dbReference>
<dbReference type="PANTHER" id="PTHR30386">
    <property type="entry name" value="MEMBRANE FUSION SUBUNIT OF EMRAB-TOLC MULTIDRUG EFFLUX PUMP"/>
    <property type="match status" value="1"/>
</dbReference>
<accession>A0AB36K6P5</accession>
<evidence type="ECO:0000256" key="5">
    <source>
        <dbReference type="ARBA" id="ARBA00022519"/>
    </source>
</evidence>